<proteinExistence type="predicted"/>
<gene>
    <name evidence="4" type="ORF">KB893_001510</name>
</gene>
<dbReference type="Proteomes" id="UP000675747">
    <property type="component" value="Unassembled WGS sequence"/>
</dbReference>
<evidence type="ECO:0000313" key="4">
    <source>
        <dbReference type="EMBL" id="MBS7455810.1"/>
    </source>
</evidence>
<protein>
    <submittedName>
        <fullName evidence="4">DUF4396 domain-containing protein</fullName>
    </submittedName>
</protein>
<name>A0AAP2C8H1_9GAMM</name>
<keyword evidence="1" id="KW-1133">Transmembrane helix</keyword>
<feature type="signal peptide" evidence="2">
    <location>
        <begin position="1"/>
        <end position="20"/>
    </location>
</feature>
<evidence type="ECO:0000256" key="1">
    <source>
        <dbReference type="SAM" id="Phobius"/>
    </source>
</evidence>
<feature type="chain" id="PRO_5043033163" evidence="2">
    <location>
        <begin position="21"/>
        <end position="230"/>
    </location>
</feature>
<feature type="transmembrane region" description="Helical" evidence="1">
    <location>
        <begin position="36"/>
        <end position="57"/>
    </location>
</feature>
<organism evidence="4 5">
    <name type="scientific">Coralloluteibacterium stylophorae</name>
    <dbReference type="NCBI Taxonomy" id="1776034"/>
    <lineage>
        <taxon>Bacteria</taxon>
        <taxon>Pseudomonadati</taxon>
        <taxon>Pseudomonadota</taxon>
        <taxon>Gammaproteobacteria</taxon>
        <taxon>Lysobacterales</taxon>
        <taxon>Lysobacteraceae</taxon>
        <taxon>Coralloluteibacterium</taxon>
    </lineage>
</organism>
<evidence type="ECO:0000256" key="2">
    <source>
        <dbReference type="SAM" id="SignalP"/>
    </source>
</evidence>
<feature type="transmembrane region" description="Helical" evidence="1">
    <location>
        <begin position="162"/>
        <end position="187"/>
    </location>
</feature>
<comment type="caution">
    <text evidence="4">The sequence shown here is derived from an EMBL/GenBank/DDBJ whole genome shotgun (WGS) entry which is preliminary data.</text>
</comment>
<keyword evidence="1" id="KW-0812">Transmembrane</keyword>
<accession>A0AAP2C8H1</accession>
<feature type="transmembrane region" description="Helical" evidence="1">
    <location>
        <begin position="120"/>
        <end position="141"/>
    </location>
</feature>
<feature type="transmembrane region" description="Helical" evidence="1">
    <location>
        <begin position="199"/>
        <end position="222"/>
    </location>
</feature>
<dbReference type="InterPro" id="IPR025509">
    <property type="entry name" value="DUF4396"/>
</dbReference>
<keyword evidence="2" id="KW-0732">Signal</keyword>
<dbReference type="EMBL" id="JAGQFT020000001">
    <property type="protein sequence ID" value="MBS7455810.1"/>
    <property type="molecule type" value="Genomic_DNA"/>
</dbReference>
<evidence type="ECO:0000313" key="5">
    <source>
        <dbReference type="Proteomes" id="UP000675747"/>
    </source>
</evidence>
<keyword evidence="5" id="KW-1185">Reference proteome</keyword>
<evidence type="ECO:0000259" key="3">
    <source>
        <dbReference type="Pfam" id="PF14342"/>
    </source>
</evidence>
<feature type="transmembrane region" description="Helical" evidence="1">
    <location>
        <begin position="97"/>
        <end position="114"/>
    </location>
</feature>
<dbReference type="Pfam" id="PF14342">
    <property type="entry name" value="DUF4396"/>
    <property type="match status" value="1"/>
</dbReference>
<keyword evidence="1" id="KW-0472">Membrane</keyword>
<sequence length="230" mass="25618">MPAWLHILAIVSLAAGLACAAFIAWDQTRHPQHMWIMYLVWPLCALFGSVLALWAYLRIGRMQAHGDHQKPPFPASVAKGALHCGAGCTLGDIVAEWLAFAVPAVAVWAGWQSLFAEKMFAVWIVDYLFALAFGVAFQYFSIKPMRDLSVGQGLVAALKADVLSLTAWQVGMYGFMAIAQFLLFRGLLGVRLEVASVEFWFMMQIAMLAGFATSYPVNWWLLRRGIKERM</sequence>
<feature type="domain" description="DUF4396" evidence="3">
    <location>
        <begin position="76"/>
        <end position="227"/>
    </location>
</feature>
<dbReference type="AlphaFoldDB" id="A0AAP2C8H1"/>
<reference evidence="4 5" key="1">
    <citation type="journal article" date="2021" name="Microbiol. Resour. Announc.">
        <title>Draft Genome Sequence of Coralloluteibacterium stylophorae LMG 29479T.</title>
        <authorList>
            <person name="Karlyshev A.V."/>
            <person name="Kudryashova E.B."/>
            <person name="Ariskina E.V."/>
            <person name="Conroy A.P."/>
            <person name="Abidueva E.Y."/>
        </authorList>
    </citation>
    <scope>NUCLEOTIDE SEQUENCE [LARGE SCALE GENOMIC DNA]</scope>
    <source>
        <strain evidence="4 5">LMG 29479</strain>
    </source>
</reference>